<gene>
    <name evidence="6" type="ORF">SO694_0023504</name>
</gene>
<evidence type="ECO:0000259" key="5">
    <source>
        <dbReference type="PROSITE" id="PS51352"/>
    </source>
</evidence>
<reference evidence="6 7" key="1">
    <citation type="submission" date="2024-03" db="EMBL/GenBank/DDBJ databases">
        <title>Aureococcus anophagefferens CCMP1851 and Kratosvirus quantuckense: Draft genome of a second virus-susceptible host strain in the model system.</title>
        <authorList>
            <person name="Chase E."/>
            <person name="Truchon A.R."/>
            <person name="Schepens W."/>
            <person name="Wilhelm S.W."/>
        </authorList>
    </citation>
    <scope>NUCLEOTIDE SEQUENCE [LARGE SCALE GENOMIC DNA]</scope>
    <source>
        <strain evidence="6 7">CCMP1851</strain>
    </source>
</reference>
<evidence type="ECO:0000313" key="7">
    <source>
        <dbReference type="Proteomes" id="UP001363151"/>
    </source>
</evidence>
<dbReference type="InterPro" id="IPR036249">
    <property type="entry name" value="Thioredoxin-like_sf"/>
</dbReference>
<dbReference type="PANTHER" id="PTHR45663:SF11">
    <property type="entry name" value="GEO12009P1"/>
    <property type="match status" value="1"/>
</dbReference>
<dbReference type="Proteomes" id="UP001363151">
    <property type="component" value="Unassembled WGS sequence"/>
</dbReference>
<comment type="caution">
    <text evidence="6">The sequence shown here is derived from an EMBL/GenBank/DDBJ whole genome shotgun (WGS) entry which is preliminary data.</text>
</comment>
<dbReference type="PROSITE" id="PS00194">
    <property type="entry name" value="THIOREDOXIN_1"/>
    <property type="match status" value="1"/>
</dbReference>
<keyword evidence="2" id="KW-0249">Electron transport</keyword>
<evidence type="ECO:0000256" key="4">
    <source>
        <dbReference type="SAM" id="SignalP"/>
    </source>
</evidence>
<evidence type="ECO:0000256" key="1">
    <source>
        <dbReference type="ARBA" id="ARBA00022448"/>
    </source>
</evidence>
<keyword evidence="4" id="KW-0732">Signal</keyword>
<accession>A0ABR1FSY5</accession>
<keyword evidence="3" id="KW-1015">Disulfide bond</keyword>
<feature type="signal peptide" evidence="4">
    <location>
        <begin position="1"/>
        <end position="23"/>
    </location>
</feature>
<dbReference type="SUPFAM" id="SSF52833">
    <property type="entry name" value="Thioredoxin-like"/>
    <property type="match status" value="1"/>
</dbReference>
<feature type="domain" description="Thioredoxin" evidence="5">
    <location>
        <begin position="91"/>
        <end position="206"/>
    </location>
</feature>
<keyword evidence="7" id="KW-1185">Reference proteome</keyword>
<evidence type="ECO:0000313" key="6">
    <source>
        <dbReference type="EMBL" id="KAK7237767.1"/>
    </source>
</evidence>
<organism evidence="6 7">
    <name type="scientific">Aureococcus anophagefferens</name>
    <name type="common">Harmful bloom alga</name>
    <dbReference type="NCBI Taxonomy" id="44056"/>
    <lineage>
        <taxon>Eukaryota</taxon>
        <taxon>Sar</taxon>
        <taxon>Stramenopiles</taxon>
        <taxon>Ochrophyta</taxon>
        <taxon>Pelagophyceae</taxon>
        <taxon>Pelagomonadales</taxon>
        <taxon>Pelagomonadaceae</taxon>
        <taxon>Aureococcus</taxon>
    </lineage>
</organism>
<dbReference type="PRINTS" id="PR00421">
    <property type="entry name" value="THIOREDOXIN"/>
</dbReference>
<sequence>MNVFAKCARPAVTLVALASCVDAFVAPRPAARCLAPRPSALSSDRAELRALRVKELQAELGKRNIRWQTFLEKEELVVALSNALVAEASFSASGAMAPGVVAELTAEQFELELAGDPATPILLDVYAKWCGPCQMMAPQLAKAAEELGAAARVAKVDSDLYEALASTLNVGGLPTVILFKGGKEVDRVEGALMKDQLVAFAKSAAEVGAGDACCPKG</sequence>
<dbReference type="PROSITE" id="PS51257">
    <property type="entry name" value="PROKAR_LIPOPROTEIN"/>
    <property type="match status" value="1"/>
</dbReference>
<dbReference type="PROSITE" id="PS51352">
    <property type="entry name" value="THIOREDOXIN_2"/>
    <property type="match status" value="1"/>
</dbReference>
<evidence type="ECO:0000256" key="2">
    <source>
        <dbReference type="ARBA" id="ARBA00022982"/>
    </source>
</evidence>
<dbReference type="Pfam" id="PF00085">
    <property type="entry name" value="Thioredoxin"/>
    <property type="match status" value="1"/>
</dbReference>
<dbReference type="InterPro" id="IPR017937">
    <property type="entry name" value="Thioredoxin_CS"/>
</dbReference>
<evidence type="ECO:0000256" key="3">
    <source>
        <dbReference type="ARBA" id="ARBA00023157"/>
    </source>
</evidence>
<dbReference type="Gene3D" id="3.40.30.10">
    <property type="entry name" value="Glutaredoxin"/>
    <property type="match status" value="1"/>
</dbReference>
<dbReference type="PANTHER" id="PTHR45663">
    <property type="entry name" value="GEO12009P1"/>
    <property type="match status" value="1"/>
</dbReference>
<dbReference type="CDD" id="cd02947">
    <property type="entry name" value="TRX_family"/>
    <property type="match status" value="1"/>
</dbReference>
<feature type="chain" id="PRO_5046189492" evidence="4">
    <location>
        <begin position="24"/>
        <end position="217"/>
    </location>
</feature>
<protein>
    <submittedName>
        <fullName evidence="6">Thioredoxin</fullName>
    </submittedName>
</protein>
<proteinExistence type="predicted"/>
<dbReference type="EMBL" id="JBBJCI010000237">
    <property type="protein sequence ID" value="KAK7237767.1"/>
    <property type="molecule type" value="Genomic_DNA"/>
</dbReference>
<name>A0ABR1FSY5_AURAN</name>
<keyword evidence="1" id="KW-0813">Transport</keyword>
<dbReference type="InterPro" id="IPR013766">
    <property type="entry name" value="Thioredoxin_domain"/>
</dbReference>